<dbReference type="Gramene" id="scaffold_302793.1">
    <property type="protein sequence ID" value="scaffold_302793.1"/>
    <property type="gene ID" value="scaffold_302793.1"/>
</dbReference>
<evidence type="ECO:0000313" key="3">
    <source>
        <dbReference type="Proteomes" id="UP000008694"/>
    </source>
</evidence>
<evidence type="ECO:0000313" key="2">
    <source>
        <dbReference type="EMBL" id="EFH59667.1"/>
    </source>
</evidence>
<dbReference type="Proteomes" id="UP000008694">
    <property type="component" value="Unassembled WGS sequence"/>
</dbReference>
<sequence>MTVTISSPPGLLVEVCSTHHGVAYSDLLVRFGLQAFMDHKSNFSIFLYVVFEPLISFLLYLDLFCLDA</sequence>
<organism evidence="3">
    <name type="scientific">Arabidopsis lyrata subsp. lyrata</name>
    <name type="common">Lyre-leaved rock-cress</name>
    <dbReference type="NCBI Taxonomy" id="81972"/>
    <lineage>
        <taxon>Eukaryota</taxon>
        <taxon>Viridiplantae</taxon>
        <taxon>Streptophyta</taxon>
        <taxon>Embryophyta</taxon>
        <taxon>Tracheophyta</taxon>
        <taxon>Spermatophyta</taxon>
        <taxon>Magnoliopsida</taxon>
        <taxon>eudicotyledons</taxon>
        <taxon>Gunneridae</taxon>
        <taxon>Pentapetalae</taxon>
        <taxon>rosids</taxon>
        <taxon>malvids</taxon>
        <taxon>Brassicales</taxon>
        <taxon>Brassicaceae</taxon>
        <taxon>Camelineae</taxon>
        <taxon>Arabidopsis</taxon>
    </lineage>
</organism>
<dbReference type="EMBL" id="GL348715">
    <property type="protein sequence ID" value="EFH59667.1"/>
    <property type="molecule type" value="Genomic_DNA"/>
</dbReference>
<accession>D7L2L2</accession>
<evidence type="ECO:0000256" key="1">
    <source>
        <dbReference type="SAM" id="Phobius"/>
    </source>
</evidence>
<feature type="transmembrane region" description="Helical" evidence="1">
    <location>
        <begin position="45"/>
        <end position="66"/>
    </location>
</feature>
<protein>
    <submittedName>
        <fullName evidence="2">Predicted protein</fullName>
    </submittedName>
</protein>
<keyword evidence="1" id="KW-0472">Membrane</keyword>
<reference evidence="3" key="1">
    <citation type="journal article" date="2011" name="Nat. Genet.">
        <title>The Arabidopsis lyrata genome sequence and the basis of rapid genome size change.</title>
        <authorList>
            <person name="Hu T.T."/>
            <person name="Pattyn P."/>
            <person name="Bakker E.G."/>
            <person name="Cao J."/>
            <person name="Cheng J.-F."/>
            <person name="Clark R.M."/>
            <person name="Fahlgren N."/>
            <person name="Fawcett J.A."/>
            <person name="Grimwood J."/>
            <person name="Gundlach H."/>
            <person name="Haberer G."/>
            <person name="Hollister J.D."/>
            <person name="Ossowski S."/>
            <person name="Ottilar R.P."/>
            <person name="Salamov A.A."/>
            <person name="Schneeberger K."/>
            <person name="Spannagl M."/>
            <person name="Wang X."/>
            <person name="Yang L."/>
            <person name="Nasrallah M.E."/>
            <person name="Bergelson J."/>
            <person name="Carrington J.C."/>
            <person name="Gaut B.S."/>
            <person name="Schmutz J."/>
            <person name="Mayer K.F.X."/>
            <person name="Van de Peer Y."/>
            <person name="Grigoriev I.V."/>
            <person name="Nordborg M."/>
            <person name="Weigel D."/>
            <person name="Guo Y.-L."/>
        </authorList>
    </citation>
    <scope>NUCLEOTIDE SEQUENCE [LARGE SCALE GENOMIC DNA]</scope>
    <source>
        <strain evidence="3">cv. MN47</strain>
    </source>
</reference>
<keyword evidence="1" id="KW-1133">Transmembrane helix</keyword>
<keyword evidence="3" id="KW-1185">Reference proteome</keyword>
<proteinExistence type="predicted"/>
<gene>
    <name evidence="2" type="ORF">ARALYDRAFT_898823</name>
</gene>
<keyword evidence="1" id="KW-0812">Transmembrane</keyword>
<name>D7L2L2_ARALL</name>
<dbReference type="HOGENOM" id="CLU_2797402_0_0_1"/>
<dbReference type="AlphaFoldDB" id="D7L2L2"/>